<organism evidence="1 2">
    <name type="scientific">Physocladia obscura</name>
    <dbReference type="NCBI Taxonomy" id="109957"/>
    <lineage>
        <taxon>Eukaryota</taxon>
        <taxon>Fungi</taxon>
        <taxon>Fungi incertae sedis</taxon>
        <taxon>Chytridiomycota</taxon>
        <taxon>Chytridiomycota incertae sedis</taxon>
        <taxon>Chytridiomycetes</taxon>
        <taxon>Chytridiales</taxon>
        <taxon>Chytriomycetaceae</taxon>
        <taxon>Physocladia</taxon>
    </lineage>
</organism>
<proteinExistence type="predicted"/>
<accession>A0AAD5SVS7</accession>
<evidence type="ECO:0000313" key="1">
    <source>
        <dbReference type="EMBL" id="KAJ3093321.1"/>
    </source>
</evidence>
<dbReference type="AlphaFoldDB" id="A0AAD5SVS7"/>
<gene>
    <name evidence="1" type="ORF">HK100_006682</name>
</gene>
<dbReference type="Pfam" id="PF07920">
    <property type="entry name" value="DUF1684"/>
    <property type="match status" value="1"/>
</dbReference>
<evidence type="ECO:0000313" key="2">
    <source>
        <dbReference type="Proteomes" id="UP001211907"/>
    </source>
</evidence>
<dbReference type="EMBL" id="JADGJH010003108">
    <property type="protein sequence ID" value="KAJ3093321.1"/>
    <property type="molecule type" value="Genomic_DNA"/>
</dbReference>
<protein>
    <submittedName>
        <fullName evidence="1">Uncharacterized protein</fullName>
    </submittedName>
</protein>
<reference evidence="1" key="1">
    <citation type="submission" date="2020-05" db="EMBL/GenBank/DDBJ databases">
        <title>Phylogenomic resolution of chytrid fungi.</title>
        <authorList>
            <person name="Stajich J.E."/>
            <person name="Amses K."/>
            <person name="Simmons R."/>
            <person name="Seto K."/>
            <person name="Myers J."/>
            <person name="Bonds A."/>
            <person name="Quandt C.A."/>
            <person name="Barry K."/>
            <person name="Liu P."/>
            <person name="Grigoriev I."/>
            <person name="Longcore J.E."/>
            <person name="James T.Y."/>
        </authorList>
    </citation>
    <scope>NUCLEOTIDE SEQUENCE</scope>
    <source>
        <strain evidence="1">JEL0513</strain>
    </source>
</reference>
<name>A0AAD5SVS7_9FUNG</name>
<sequence length="246" mass="26785">MIQMFSKSVLVTELHDGTFTVGADASCDIAITGGSPKFPKLVGKIHVNLPHIRIEIADGLGVGEQNLDVTGSAMNVKVSFILYFLRHPNDDFSAKTGSSFCNPGCRIANFLENQCHSCCRKVQLVSSVAQMDYYRFFGRPKNAGFLHFGWKSVVLSAEKNSDTSVSILFKDLSNDVETYSGGRKVNCKVDGDLADTASILLSVTLDFNKSFHLPCAIAIGTACPMVFVENYLGFRVEAGEILPLVK</sequence>
<comment type="caution">
    <text evidence="1">The sequence shown here is derived from an EMBL/GenBank/DDBJ whole genome shotgun (WGS) entry which is preliminary data.</text>
</comment>
<dbReference type="Proteomes" id="UP001211907">
    <property type="component" value="Unassembled WGS sequence"/>
</dbReference>
<keyword evidence="2" id="KW-1185">Reference proteome</keyword>
<dbReference type="InterPro" id="IPR012467">
    <property type="entry name" value="DUF1684"/>
</dbReference>